<dbReference type="InterPro" id="IPR038765">
    <property type="entry name" value="Papain-like_cys_pep_sf"/>
</dbReference>
<keyword evidence="5 9" id="KW-0378">Hydrolase</keyword>
<dbReference type="EMBL" id="LYUB02000002">
    <property type="protein sequence ID" value="OVF10603.1"/>
    <property type="molecule type" value="Genomic_DNA"/>
</dbReference>
<dbReference type="PROSITE" id="PS52048">
    <property type="entry name" value="UCH_DOMAIN"/>
    <property type="match status" value="1"/>
</dbReference>
<evidence type="ECO:0000313" key="12">
    <source>
        <dbReference type="EMBL" id="OVF10603.1"/>
    </source>
</evidence>
<dbReference type="PRINTS" id="PR00707">
    <property type="entry name" value="UBCTHYDRLASE"/>
</dbReference>
<dbReference type="PIRSF" id="PIRSF038120">
    <property type="entry name" value="Ubiquitinyl_hydrolase_UCH37"/>
    <property type="match status" value="1"/>
</dbReference>
<dbReference type="GO" id="GO:0004843">
    <property type="term" value="F:cysteine-type deubiquitinase activity"/>
    <property type="evidence" value="ECO:0007669"/>
    <property type="project" value="UniProtKB-UniRule"/>
</dbReference>
<proteinExistence type="inferred from homology"/>
<keyword evidence="6 9" id="KW-0788">Thiol protease</keyword>
<accession>A0AA91Q4L5</accession>
<evidence type="ECO:0000256" key="10">
    <source>
        <dbReference type="RuleBase" id="RU361215"/>
    </source>
</evidence>
<feature type="site" description="Important for enzyme activity" evidence="8 9">
    <location>
        <position position="171"/>
    </location>
</feature>
<dbReference type="PANTHER" id="PTHR10589">
    <property type="entry name" value="UBIQUITIN CARBOXYL-TERMINAL HYDROLASE"/>
    <property type="match status" value="1"/>
</dbReference>
<evidence type="ECO:0000259" key="11">
    <source>
        <dbReference type="PROSITE" id="PS52048"/>
    </source>
</evidence>
<feature type="active site" description="Nucleophile" evidence="7 9">
    <location>
        <position position="82"/>
    </location>
</feature>
<dbReference type="InterPro" id="IPR017390">
    <property type="entry name" value="Ubiquitinyl_hydrolase_UCH37"/>
</dbReference>
<evidence type="ECO:0000256" key="1">
    <source>
        <dbReference type="ARBA" id="ARBA00000707"/>
    </source>
</evidence>
<dbReference type="GO" id="GO:0005737">
    <property type="term" value="C:cytoplasm"/>
    <property type="evidence" value="ECO:0007669"/>
    <property type="project" value="TreeGrafter"/>
</dbReference>
<dbReference type="AlphaFoldDB" id="A0AA91Q4L5"/>
<keyword evidence="3 9" id="KW-0645">Protease</keyword>
<feature type="site" description="Transition state stabilizer" evidence="9">
    <location>
        <position position="76"/>
    </location>
</feature>
<keyword evidence="4 9" id="KW-0833">Ubl conjugation pathway</keyword>
<dbReference type="InterPro" id="IPR041507">
    <property type="entry name" value="UCH_C"/>
</dbReference>
<evidence type="ECO:0000256" key="4">
    <source>
        <dbReference type="ARBA" id="ARBA00022786"/>
    </source>
</evidence>
<dbReference type="InterPro" id="IPR036959">
    <property type="entry name" value="Peptidase_C12_UCH_sf"/>
</dbReference>
<dbReference type="Proteomes" id="UP000195602">
    <property type="component" value="Unassembled WGS sequence"/>
</dbReference>
<evidence type="ECO:0000256" key="3">
    <source>
        <dbReference type="ARBA" id="ARBA00022670"/>
    </source>
</evidence>
<feature type="active site" description="Proton donor" evidence="7 9">
    <location>
        <position position="156"/>
    </location>
</feature>
<dbReference type="Gene3D" id="1.20.58.860">
    <property type="match status" value="1"/>
</dbReference>
<evidence type="ECO:0000313" key="13">
    <source>
        <dbReference type="Proteomes" id="UP000195602"/>
    </source>
</evidence>
<dbReference type="KEGG" id="clus:A9F13_02g04378"/>
<dbReference type="Pfam" id="PF18031">
    <property type="entry name" value="UCH_C"/>
    <property type="match status" value="1"/>
</dbReference>
<evidence type="ECO:0000256" key="7">
    <source>
        <dbReference type="PIRSR" id="PIRSR038120-1"/>
    </source>
</evidence>
<reference evidence="12 13" key="1">
    <citation type="submission" date="2017-04" db="EMBL/GenBank/DDBJ databases">
        <title>Draft genome of the yeast Clavispora lusitaniae type strain CBS 6936.</title>
        <authorList>
            <person name="Durrens P."/>
            <person name="Klopp C."/>
            <person name="Biteau N."/>
            <person name="Fitton-Ouhabi V."/>
            <person name="Dementhon K."/>
            <person name="Accoceberry I."/>
            <person name="Sherman D.J."/>
            <person name="Noel T."/>
        </authorList>
    </citation>
    <scope>NUCLEOTIDE SEQUENCE [LARGE SCALE GENOMIC DNA]</scope>
    <source>
        <strain evidence="12 13">CBS 6936</strain>
    </source>
</reference>
<dbReference type="SUPFAM" id="SSF54001">
    <property type="entry name" value="Cysteine proteinases"/>
    <property type="match status" value="1"/>
</dbReference>
<evidence type="ECO:0000256" key="2">
    <source>
        <dbReference type="ARBA" id="ARBA00009326"/>
    </source>
</evidence>
<evidence type="ECO:0000256" key="5">
    <source>
        <dbReference type="ARBA" id="ARBA00022801"/>
    </source>
</evidence>
<organism evidence="12 13">
    <name type="scientific">Clavispora lusitaniae</name>
    <name type="common">Candida lusitaniae</name>
    <dbReference type="NCBI Taxonomy" id="36911"/>
    <lineage>
        <taxon>Eukaryota</taxon>
        <taxon>Fungi</taxon>
        <taxon>Dikarya</taxon>
        <taxon>Ascomycota</taxon>
        <taxon>Saccharomycotina</taxon>
        <taxon>Pichiomycetes</taxon>
        <taxon>Metschnikowiaceae</taxon>
        <taxon>Clavispora</taxon>
    </lineage>
</organism>
<dbReference type="PANTHER" id="PTHR10589:SF16">
    <property type="entry name" value="UBIQUITIN CARBOXYL-TERMINAL HYDROLASE ISOZYME L5"/>
    <property type="match status" value="1"/>
</dbReference>
<dbReference type="Gene3D" id="3.40.532.10">
    <property type="entry name" value="Peptidase C12, ubiquitin carboxyl-terminal hydrolase"/>
    <property type="match status" value="1"/>
</dbReference>
<evidence type="ECO:0000256" key="8">
    <source>
        <dbReference type="PIRSR" id="PIRSR038120-2"/>
    </source>
</evidence>
<comment type="catalytic activity">
    <reaction evidence="1 9 10">
        <text>Thiol-dependent hydrolysis of ester, thioester, amide, peptide and isopeptide bonds formed by the C-terminal Gly of ubiquitin (a 76-residue protein attached to proteins as an intracellular targeting signal).</text>
        <dbReference type="EC" id="3.4.19.12"/>
    </reaction>
</comment>
<feature type="domain" description="UCH catalytic" evidence="11">
    <location>
        <begin position="2"/>
        <end position="216"/>
    </location>
</feature>
<dbReference type="Pfam" id="PF01088">
    <property type="entry name" value="Peptidase_C12"/>
    <property type="match status" value="1"/>
</dbReference>
<comment type="similarity">
    <text evidence="2 9 10">Belongs to the peptidase C12 family.</text>
</comment>
<dbReference type="EC" id="3.4.19.12" evidence="10"/>
<dbReference type="InterPro" id="IPR001578">
    <property type="entry name" value="Peptidase_C12_UCH"/>
</dbReference>
<protein>
    <recommendedName>
        <fullName evidence="10">Ubiquitin carboxyl-terminal hydrolase</fullName>
        <ecNumber evidence="10">3.4.19.12</ecNumber>
    </recommendedName>
</protein>
<comment type="caution">
    <text evidence="12">The sequence shown here is derived from an EMBL/GenBank/DDBJ whole genome shotgun (WGS) entry which is preliminary data.</text>
</comment>
<dbReference type="GO" id="GO:0016579">
    <property type="term" value="P:protein deubiquitination"/>
    <property type="evidence" value="ECO:0007669"/>
    <property type="project" value="InterPro"/>
</dbReference>
<sequence length="282" mass="31946">MSWNTIDSDAGVFSELVERLGVKNVQFDELYSIDSESLTALAPVHAVIFLFKYVPSPPSGDYDRDYLEKGIFFARQTIPNACATQAVLHALLNKTDVIDIGPELSGLRDFVSSFDPDTCGDALSNSETLRQVHNSFSAPVLVEEDGPSDSGADAFHFVAYLHMHDHIYELDGLRPFPIRHEQVNPEDFYTQLPNVLARRISSFEGEIRFSLLAVTNDKLVQYAEQGDDMAMQQELSKRDTWKRENELRRHDFAPLVVELLRNITKDMSDDEFETLLKGKARK</sequence>
<name>A0AA91Q4L5_CLALS</name>
<evidence type="ECO:0000256" key="6">
    <source>
        <dbReference type="ARBA" id="ARBA00022807"/>
    </source>
</evidence>
<evidence type="ECO:0000256" key="9">
    <source>
        <dbReference type="PROSITE-ProRule" id="PRU01393"/>
    </source>
</evidence>
<gene>
    <name evidence="12" type="ORF">A9F13_02g04378</name>
</gene>
<dbReference type="GO" id="GO:0006511">
    <property type="term" value="P:ubiquitin-dependent protein catabolic process"/>
    <property type="evidence" value="ECO:0007669"/>
    <property type="project" value="UniProtKB-UniRule"/>
</dbReference>